<dbReference type="KEGG" id="der:6552561"/>
<evidence type="ECO:0000256" key="2">
    <source>
        <dbReference type="ARBA" id="ARBA00022525"/>
    </source>
</evidence>
<accession>B3P0N1</accession>
<keyword evidence="4 10" id="KW-0732">Signal</keyword>
<dbReference type="InterPro" id="IPR001314">
    <property type="entry name" value="Peptidase_S1A"/>
</dbReference>
<feature type="region of interest" description="Disordered" evidence="9">
    <location>
        <begin position="150"/>
        <end position="270"/>
    </location>
</feature>
<organism evidence="12 13">
    <name type="scientific">Drosophila erecta</name>
    <name type="common">Fruit fly</name>
    <dbReference type="NCBI Taxonomy" id="7220"/>
    <lineage>
        <taxon>Eukaryota</taxon>
        <taxon>Metazoa</taxon>
        <taxon>Ecdysozoa</taxon>
        <taxon>Arthropoda</taxon>
        <taxon>Hexapoda</taxon>
        <taxon>Insecta</taxon>
        <taxon>Pterygota</taxon>
        <taxon>Neoptera</taxon>
        <taxon>Endopterygota</taxon>
        <taxon>Diptera</taxon>
        <taxon>Brachycera</taxon>
        <taxon>Muscomorpha</taxon>
        <taxon>Ephydroidea</taxon>
        <taxon>Drosophilidae</taxon>
        <taxon>Drosophila</taxon>
        <taxon>Sophophora</taxon>
    </lineage>
</organism>
<dbReference type="PROSITE" id="PS50240">
    <property type="entry name" value="TRYPSIN_DOM"/>
    <property type="match status" value="1"/>
</dbReference>
<keyword evidence="6" id="KW-0720">Serine protease</keyword>
<keyword evidence="13" id="KW-1185">Reference proteome</keyword>
<dbReference type="PROSITE" id="PS00134">
    <property type="entry name" value="TRYPSIN_HIS"/>
    <property type="match status" value="1"/>
</dbReference>
<dbReference type="InterPro" id="IPR018114">
    <property type="entry name" value="TRYPSIN_HIS"/>
</dbReference>
<evidence type="ECO:0000256" key="7">
    <source>
        <dbReference type="ARBA" id="ARBA00023145"/>
    </source>
</evidence>
<dbReference type="PANTHER" id="PTHR24260">
    <property type="match status" value="1"/>
</dbReference>
<proteinExistence type="predicted"/>
<feature type="compositionally biased region" description="Polar residues" evidence="9">
    <location>
        <begin position="207"/>
        <end position="239"/>
    </location>
</feature>
<dbReference type="SUPFAM" id="SSF50494">
    <property type="entry name" value="Trypsin-like serine proteases"/>
    <property type="match status" value="1"/>
</dbReference>
<keyword evidence="2" id="KW-0964">Secreted</keyword>
<dbReference type="PRINTS" id="PR00722">
    <property type="entry name" value="CHYMOTRYPSIN"/>
</dbReference>
<name>B3P0N1_DROER</name>
<dbReference type="GO" id="GO:0006508">
    <property type="term" value="P:proteolysis"/>
    <property type="evidence" value="ECO:0007669"/>
    <property type="project" value="UniProtKB-KW"/>
</dbReference>
<dbReference type="AlphaFoldDB" id="B3P0N1"/>
<dbReference type="MEROPS" id="S01.A44"/>
<dbReference type="InterPro" id="IPR009003">
    <property type="entry name" value="Peptidase_S1_PA"/>
</dbReference>
<dbReference type="EMBL" id="CH954181">
    <property type="protein sequence ID" value="EDV48857.1"/>
    <property type="molecule type" value="Genomic_DNA"/>
</dbReference>
<evidence type="ECO:0000313" key="13">
    <source>
        <dbReference type="Proteomes" id="UP000008711"/>
    </source>
</evidence>
<dbReference type="FunFam" id="2.40.10.10:FF:000146">
    <property type="entry name" value="Serine protease 53"/>
    <property type="match status" value="1"/>
</dbReference>
<dbReference type="InterPro" id="IPR043504">
    <property type="entry name" value="Peptidase_S1_PA_chymotrypsin"/>
</dbReference>
<evidence type="ECO:0000256" key="5">
    <source>
        <dbReference type="ARBA" id="ARBA00022801"/>
    </source>
</evidence>
<keyword evidence="3" id="KW-0645">Protease</keyword>
<evidence type="ECO:0000256" key="6">
    <source>
        <dbReference type="ARBA" id="ARBA00022825"/>
    </source>
</evidence>
<dbReference type="InterPro" id="IPR001254">
    <property type="entry name" value="Trypsin_dom"/>
</dbReference>
<evidence type="ECO:0000256" key="8">
    <source>
        <dbReference type="ARBA" id="ARBA00023157"/>
    </source>
</evidence>
<keyword evidence="7" id="KW-0865">Zymogen</keyword>
<dbReference type="PhylomeDB" id="B3P0N1"/>
<dbReference type="CDD" id="cd00190">
    <property type="entry name" value="Tryp_SPc"/>
    <property type="match status" value="1"/>
</dbReference>
<evidence type="ECO:0000313" key="12">
    <source>
        <dbReference type="EMBL" id="EDV48857.1"/>
    </source>
</evidence>
<dbReference type="GO" id="GO:0004252">
    <property type="term" value="F:serine-type endopeptidase activity"/>
    <property type="evidence" value="ECO:0007669"/>
    <property type="project" value="InterPro"/>
</dbReference>
<dbReference type="Gene3D" id="2.40.10.10">
    <property type="entry name" value="Trypsin-like serine proteases"/>
    <property type="match status" value="1"/>
</dbReference>
<dbReference type="OMA" id="VQPNTIC"/>
<dbReference type="Pfam" id="PF00089">
    <property type="entry name" value="Trypsin"/>
    <property type="match status" value="1"/>
</dbReference>
<feature type="compositionally biased region" description="Pro residues" evidence="9">
    <location>
        <begin position="152"/>
        <end position="161"/>
    </location>
</feature>
<reference evidence="12 13" key="2">
    <citation type="journal article" date="2008" name="Bioinformatics">
        <title>Assembly reconciliation.</title>
        <authorList>
            <person name="Zimin A.V."/>
            <person name="Smith D.R."/>
            <person name="Sutton G."/>
            <person name="Yorke J.A."/>
        </authorList>
    </citation>
    <scope>NUCLEOTIDE SEQUENCE [LARGE SCALE GENOMIC DNA]</scope>
    <source>
        <strain evidence="12 13">TSC#14021-0224.01</strain>
    </source>
</reference>
<feature type="signal peptide" evidence="10">
    <location>
        <begin position="1"/>
        <end position="21"/>
    </location>
</feature>
<dbReference type="eggNOG" id="KOG3627">
    <property type="taxonomic scope" value="Eukaryota"/>
</dbReference>
<sequence length="523" mass="57395">MSPHQLATVLLLASLINLGLGQVPRNGCSPRFQYQGYLGQYIGLVKVRHPVANNQTLVLQFSQQGYHDFNDYVGSISLVDDDEVTQQNLRQGLPIRYRVDFPIPTIPPKITSMQINGMELCGGLEYPKPRTGITLRITWTPSYISVFGANPQPVPTRPQPTWPQEESPQIDYRETRPSQPRLEDSGELFGRSNESLPAFRNPGRGSAPQQANQSRGTTSQPRITNPAPQRTTPDPSRSSAPIGEQTVRSPVDLVPQQNPSSNGIPCGRERASTTPLIFQGTSLERGQLPWLVAIFQRRESNGPAFICGGTLISTSTVLSAAHCFRAPGRDLPASRLAVSLGRNTLAIHSDGEFRGVSQLVIHENFQFKQFTEADLALVRLDQPVRYTDYIVPICLWSTSNRMDLPQGLGSYVAGWGPDETGTGNTEVSKITDLNIVTEANCAEELPHVLVQPSTLCAKKAGAGPCASDGGGPLMLREQNVWVLRGVISGGVINEKENTCELSKPSVFTDVAKHIEWVRRNMWN</sequence>
<keyword evidence="8" id="KW-1015">Disulfide bond</keyword>
<evidence type="ECO:0000256" key="10">
    <source>
        <dbReference type="SAM" id="SignalP"/>
    </source>
</evidence>
<reference evidence="12 13" key="1">
    <citation type="journal article" date="2007" name="Nature">
        <title>Evolution of genes and genomes on the Drosophila phylogeny.</title>
        <authorList>
            <consortium name="Drosophila 12 Genomes Consortium"/>
            <person name="Clark A.G."/>
            <person name="Eisen M.B."/>
            <person name="Smith D.R."/>
            <person name="Bergman C.M."/>
            <person name="Oliver B."/>
            <person name="Markow T.A."/>
            <person name="Kaufman T.C."/>
            <person name="Kellis M."/>
            <person name="Gelbart W."/>
            <person name="Iyer V.N."/>
            <person name="Pollard D.A."/>
            <person name="Sackton T.B."/>
            <person name="Larracuente A.M."/>
            <person name="Singh N.D."/>
            <person name="Abad J.P."/>
            <person name="Abt D.N."/>
            <person name="Adryan B."/>
            <person name="Aguade M."/>
            <person name="Akashi H."/>
            <person name="Anderson W.W."/>
            <person name="Aquadro C.F."/>
            <person name="Ardell D.H."/>
            <person name="Arguello R."/>
            <person name="Artieri C.G."/>
            <person name="Barbash D.A."/>
            <person name="Barker D."/>
            <person name="Barsanti P."/>
            <person name="Batterham P."/>
            <person name="Batzoglou S."/>
            <person name="Begun D."/>
            <person name="Bhutkar A."/>
            <person name="Blanco E."/>
            <person name="Bosak S.A."/>
            <person name="Bradley R.K."/>
            <person name="Brand A.D."/>
            <person name="Brent M.R."/>
            <person name="Brooks A.N."/>
            <person name="Brown R.H."/>
            <person name="Butlin R.K."/>
            <person name="Caggese C."/>
            <person name="Calvi B.R."/>
            <person name="Bernardo de Carvalho A."/>
            <person name="Caspi A."/>
            <person name="Castrezana S."/>
            <person name="Celniker S.E."/>
            <person name="Chang J.L."/>
            <person name="Chapple C."/>
            <person name="Chatterji S."/>
            <person name="Chinwalla A."/>
            <person name="Civetta A."/>
            <person name="Clifton S.W."/>
            <person name="Comeron J.M."/>
            <person name="Costello J.C."/>
            <person name="Coyne J.A."/>
            <person name="Daub J."/>
            <person name="David R.G."/>
            <person name="Delcher A.L."/>
            <person name="Delehaunty K."/>
            <person name="Do C.B."/>
            <person name="Ebling H."/>
            <person name="Edwards K."/>
            <person name="Eickbush T."/>
            <person name="Evans J.D."/>
            <person name="Filipski A."/>
            <person name="Findeiss S."/>
            <person name="Freyhult E."/>
            <person name="Fulton L."/>
            <person name="Fulton R."/>
            <person name="Garcia A.C."/>
            <person name="Gardiner A."/>
            <person name="Garfield D.A."/>
            <person name="Garvin B.E."/>
            <person name="Gibson G."/>
            <person name="Gilbert D."/>
            <person name="Gnerre S."/>
            <person name="Godfrey J."/>
            <person name="Good R."/>
            <person name="Gotea V."/>
            <person name="Gravely B."/>
            <person name="Greenberg A.J."/>
            <person name="Griffiths-Jones S."/>
            <person name="Gross S."/>
            <person name="Guigo R."/>
            <person name="Gustafson E.A."/>
            <person name="Haerty W."/>
            <person name="Hahn M.W."/>
            <person name="Halligan D.L."/>
            <person name="Halpern A.L."/>
            <person name="Halter G.M."/>
            <person name="Han M.V."/>
            <person name="Heger A."/>
            <person name="Hillier L."/>
            <person name="Hinrichs A.S."/>
            <person name="Holmes I."/>
            <person name="Hoskins R.A."/>
            <person name="Hubisz M.J."/>
            <person name="Hultmark D."/>
            <person name="Huntley M.A."/>
            <person name="Jaffe D.B."/>
            <person name="Jagadeeshan S."/>
            <person name="Jeck W.R."/>
            <person name="Johnson J."/>
            <person name="Jones C.D."/>
            <person name="Jordan W.C."/>
            <person name="Karpen G.H."/>
            <person name="Kataoka E."/>
            <person name="Keightley P.D."/>
            <person name="Kheradpour P."/>
            <person name="Kirkness E.F."/>
            <person name="Koerich L.B."/>
            <person name="Kristiansen K."/>
            <person name="Kudrna D."/>
            <person name="Kulathinal R.J."/>
            <person name="Kumar S."/>
            <person name="Kwok R."/>
            <person name="Lander E."/>
            <person name="Langley C.H."/>
            <person name="Lapoint R."/>
            <person name="Lazzaro B.P."/>
            <person name="Lee S.J."/>
            <person name="Levesque L."/>
            <person name="Li R."/>
            <person name="Lin C.F."/>
            <person name="Lin M.F."/>
            <person name="Lindblad-Toh K."/>
            <person name="Llopart A."/>
            <person name="Long M."/>
            <person name="Low L."/>
            <person name="Lozovsky E."/>
            <person name="Lu J."/>
            <person name="Luo M."/>
            <person name="Machado C.A."/>
            <person name="Makalowski W."/>
            <person name="Marzo M."/>
            <person name="Matsuda M."/>
            <person name="Matzkin L."/>
            <person name="McAllister B."/>
            <person name="McBride C.S."/>
            <person name="McKernan B."/>
            <person name="McKernan K."/>
            <person name="Mendez-Lago M."/>
            <person name="Minx P."/>
            <person name="Mollenhauer M.U."/>
            <person name="Montooth K."/>
            <person name="Mount S.M."/>
            <person name="Mu X."/>
            <person name="Myers E."/>
            <person name="Negre B."/>
            <person name="Newfeld S."/>
            <person name="Nielsen R."/>
            <person name="Noor M.A."/>
            <person name="O'Grady P."/>
            <person name="Pachter L."/>
            <person name="Papaceit M."/>
            <person name="Parisi M.J."/>
            <person name="Parisi M."/>
            <person name="Parts L."/>
            <person name="Pedersen J.S."/>
            <person name="Pesole G."/>
            <person name="Phillippy A.M."/>
            <person name="Ponting C.P."/>
            <person name="Pop M."/>
            <person name="Porcelli D."/>
            <person name="Powell J.R."/>
            <person name="Prohaska S."/>
            <person name="Pruitt K."/>
            <person name="Puig M."/>
            <person name="Quesneville H."/>
            <person name="Ram K.R."/>
            <person name="Rand D."/>
            <person name="Rasmussen M.D."/>
            <person name="Reed L.K."/>
            <person name="Reenan R."/>
            <person name="Reily A."/>
            <person name="Remington K.A."/>
            <person name="Rieger T.T."/>
            <person name="Ritchie M.G."/>
            <person name="Robin C."/>
            <person name="Rogers Y.H."/>
            <person name="Rohde C."/>
            <person name="Rozas J."/>
            <person name="Rubenfield M.J."/>
            <person name="Ruiz A."/>
            <person name="Russo S."/>
            <person name="Salzberg S.L."/>
            <person name="Sanchez-Gracia A."/>
            <person name="Saranga D.J."/>
            <person name="Sato H."/>
            <person name="Schaeffer S.W."/>
            <person name="Schatz M.C."/>
            <person name="Schlenke T."/>
            <person name="Schwartz R."/>
            <person name="Segarra C."/>
            <person name="Singh R.S."/>
            <person name="Sirot L."/>
            <person name="Sirota M."/>
            <person name="Sisneros N.B."/>
            <person name="Smith C.D."/>
            <person name="Smith T.F."/>
            <person name="Spieth J."/>
            <person name="Stage D.E."/>
            <person name="Stark A."/>
            <person name="Stephan W."/>
            <person name="Strausberg R.L."/>
            <person name="Strempel S."/>
            <person name="Sturgill D."/>
            <person name="Sutton G."/>
            <person name="Sutton G.G."/>
            <person name="Tao W."/>
            <person name="Teichmann S."/>
            <person name="Tobari Y.N."/>
            <person name="Tomimura Y."/>
            <person name="Tsolas J.M."/>
            <person name="Valente V.L."/>
            <person name="Venter E."/>
            <person name="Venter J.C."/>
            <person name="Vicario S."/>
            <person name="Vieira F.G."/>
            <person name="Vilella A.J."/>
            <person name="Villasante A."/>
            <person name="Walenz B."/>
            <person name="Wang J."/>
            <person name="Wasserman M."/>
            <person name="Watts T."/>
            <person name="Wilson D."/>
            <person name="Wilson R.K."/>
            <person name="Wing R.A."/>
            <person name="Wolfner M.F."/>
            <person name="Wong A."/>
            <person name="Wong G.K."/>
            <person name="Wu C.I."/>
            <person name="Wu G."/>
            <person name="Yamamoto D."/>
            <person name="Yang H.P."/>
            <person name="Yang S.P."/>
            <person name="Yorke J.A."/>
            <person name="Yoshida K."/>
            <person name="Zdobnov E."/>
            <person name="Zhang P."/>
            <person name="Zhang Y."/>
            <person name="Zimin A.V."/>
            <person name="Baldwin J."/>
            <person name="Abdouelleil A."/>
            <person name="Abdulkadir J."/>
            <person name="Abebe A."/>
            <person name="Abera B."/>
            <person name="Abreu J."/>
            <person name="Acer S.C."/>
            <person name="Aftuck L."/>
            <person name="Alexander A."/>
            <person name="An P."/>
            <person name="Anderson E."/>
            <person name="Anderson S."/>
            <person name="Arachi H."/>
            <person name="Azer M."/>
            <person name="Bachantsang P."/>
            <person name="Barry A."/>
            <person name="Bayul T."/>
            <person name="Berlin A."/>
            <person name="Bessette D."/>
            <person name="Bloom T."/>
            <person name="Blye J."/>
            <person name="Boguslavskiy L."/>
            <person name="Bonnet C."/>
            <person name="Boukhgalter B."/>
            <person name="Bourzgui I."/>
            <person name="Brown A."/>
            <person name="Cahill P."/>
            <person name="Channer S."/>
            <person name="Cheshatsang Y."/>
            <person name="Chuda L."/>
            <person name="Citroen M."/>
            <person name="Collymore A."/>
            <person name="Cooke P."/>
            <person name="Costello M."/>
            <person name="D'Aco K."/>
            <person name="Daza R."/>
            <person name="De Haan G."/>
            <person name="DeGray S."/>
            <person name="DeMaso C."/>
            <person name="Dhargay N."/>
            <person name="Dooley K."/>
            <person name="Dooley E."/>
            <person name="Doricent M."/>
            <person name="Dorje P."/>
            <person name="Dorjee K."/>
            <person name="Dupes A."/>
            <person name="Elong R."/>
            <person name="Falk J."/>
            <person name="Farina A."/>
            <person name="Faro S."/>
            <person name="Ferguson D."/>
            <person name="Fisher S."/>
            <person name="Foley C.D."/>
            <person name="Franke A."/>
            <person name="Friedrich D."/>
            <person name="Gadbois L."/>
            <person name="Gearin G."/>
            <person name="Gearin C.R."/>
            <person name="Giannoukos G."/>
            <person name="Goode T."/>
            <person name="Graham J."/>
            <person name="Grandbois E."/>
            <person name="Grewal S."/>
            <person name="Gyaltsen K."/>
            <person name="Hafez N."/>
            <person name="Hagos B."/>
            <person name="Hall J."/>
            <person name="Henson C."/>
            <person name="Hollinger A."/>
            <person name="Honan T."/>
            <person name="Huard M.D."/>
            <person name="Hughes L."/>
            <person name="Hurhula B."/>
            <person name="Husby M.E."/>
            <person name="Kamat A."/>
            <person name="Kanga B."/>
            <person name="Kashin S."/>
            <person name="Khazanovich D."/>
            <person name="Kisner P."/>
            <person name="Lance K."/>
            <person name="Lara M."/>
            <person name="Lee W."/>
            <person name="Lennon N."/>
            <person name="Letendre F."/>
            <person name="LeVine R."/>
            <person name="Lipovsky A."/>
            <person name="Liu X."/>
            <person name="Liu J."/>
            <person name="Liu S."/>
            <person name="Lokyitsang T."/>
            <person name="Lokyitsang Y."/>
            <person name="Lubonja R."/>
            <person name="Lui A."/>
            <person name="MacDonald P."/>
            <person name="Magnisalis V."/>
            <person name="Maru K."/>
            <person name="Matthews C."/>
            <person name="McCusker W."/>
            <person name="McDonough S."/>
            <person name="Mehta T."/>
            <person name="Meldrim J."/>
            <person name="Meneus L."/>
            <person name="Mihai O."/>
            <person name="Mihalev A."/>
            <person name="Mihova T."/>
            <person name="Mittelman R."/>
            <person name="Mlenga V."/>
            <person name="Montmayeur A."/>
            <person name="Mulrain L."/>
            <person name="Navidi A."/>
            <person name="Naylor J."/>
            <person name="Negash T."/>
            <person name="Nguyen T."/>
            <person name="Nguyen N."/>
            <person name="Nicol R."/>
            <person name="Norbu C."/>
            <person name="Norbu N."/>
            <person name="Novod N."/>
            <person name="O'Neill B."/>
            <person name="Osman S."/>
            <person name="Markiewicz E."/>
            <person name="Oyono O.L."/>
            <person name="Patti C."/>
            <person name="Phunkhang P."/>
            <person name="Pierre F."/>
            <person name="Priest M."/>
            <person name="Raghuraman S."/>
            <person name="Rege F."/>
            <person name="Reyes R."/>
            <person name="Rise C."/>
            <person name="Rogov P."/>
            <person name="Ross K."/>
            <person name="Ryan E."/>
            <person name="Settipalli S."/>
            <person name="Shea T."/>
            <person name="Sherpa N."/>
            <person name="Shi L."/>
            <person name="Shih D."/>
            <person name="Sparrow T."/>
            <person name="Spaulding J."/>
            <person name="Stalker J."/>
            <person name="Stange-Thomann N."/>
            <person name="Stavropoulos S."/>
            <person name="Stone C."/>
            <person name="Strader C."/>
            <person name="Tesfaye S."/>
            <person name="Thomson T."/>
            <person name="Thoulutsang Y."/>
            <person name="Thoulutsang D."/>
            <person name="Topham K."/>
            <person name="Topping I."/>
            <person name="Tsamla T."/>
            <person name="Vassiliev H."/>
            <person name="Vo A."/>
            <person name="Wangchuk T."/>
            <person name="Wangdi T."/>
            <person name="Weiand M."/>
            <person name="Wilkinson J."/>
            <person name="Wilson A."/>
            <person name="Yadav S."/>
            <person name="Young G."/>
            <person name="Yu Q."/>
            <person name="Zembek L."/>
            <person name="Zhong D."/>
            <person name="Zimmer A."/>
            <person name="Zwirko Z."/>
            <person name="Jaffe D.B."/>
            <person name="Alvarez P."/>
            <person name="Brockman W."/>
            <person name="Butler J."/>
            <person name="Chin C."/>
            <person name="Gnerre S."/>
            <person name="Grabherr M."/>
            <person name="Kleber M."/>
            <person name="Mauceli E."/>
            <person name="MacCallum I."/>
        </authorList>
    </citation>
    <scope>NUCLEOTIDE SEQUENCE [LARGE SCALE GENOMIC DNA]</scope>
    <source>
        <strain evidence="12 13">TSC#14021-0224.01</strain>
    </source>
</reference>
<dbReference type="InterPro" id="IPR051333">
    <property type="entry name" value="CLIP_Serine_Protease"/>
</dbReference>
<dbReference type="PANTHER" id="PTHR24260:SF147">
    <property type="entry name" value="EG:BACR7A4.3 PROTEIN-RELATED"/>
    <property type="match status" value="1"/>
</dbReference>
<comment type="subcellular location">
    <subcellularLocation>
        <location evidence="1">Secreted</location>
    </subcellularLocation>
</comment>
<dbReference type="Proteomes" id="UP000008711">
    <property type="component" value="Unassembled WGS sequence"/>
</dbReference>
<dbReference type="OrthoDB" id="6147874at2759"/>
<dbReference type="InterPro" id="IPR031986">
    <property type="entry name" value="GD_N"/>
</dbReference>
<feature type="compositionally biased region" description="Basic and acidic residues" evidence="9">
    <location>
        <begin position="171"/>
        <end position="184"/>
    </location>
</feature>
<dbReference type="HOGENOM" id="CLU_006842_16_1_1"/>
<protein>
    <submittedName>
        <fullName evidence="12">GG21421</fullName>
    </submittedName>
</protein>
<evidence type="ECO:0000256" key="3">
    <source>
        <dbReference type="ARBA" id="ARBA00022670"/>
    </source>
</evidence>
<evidence type="ECO:0000256" key="4">
    <source>
        <dbReference type="ARBA" id="ARBA00022729"/>
    </source>
</evidence>
<gene>
    <name evidence="12" type="primary">Dere\GG21421</name>
    <name evidence="12" type="ORF">Dere_GG21421</name>
</gene>
<dbReference type="GO" id="GO:0005576">
    <property type="term" value="C:extracellular region"/>
    <property type="evidence" value="ECO:0007669"/>
    <property type="project" value="UniProtKB-SubCell"/>
</dbReference>
<evidence type="ECO:0000256" key="9">
    <source>
        <dbReference type="SAM" id="MobiDB-lite"/>
    </source>
</evidence>
<evidence type="ECO:0000259" key="11">
    <source>
        <dbReference type="PROSITE" id="PS50240"/>
    </source>
</evidence>
<keyword evidence="5" id="KW-0378">Hydrolase</keyword>
<feature type="domain" description="Peptidase S1" evidence="11">
    <location>
        <begin position="277"/>
        <end position="522"/>
    </location>
</feature>
<dbReference type="SMART" id="SM00020">
    <property type="entry name" value="Tryp_SPc"/>
    <property type="match status" value="1"/>
</dbReference>
<dbReference type="Pfam" id="PF16030">
    <property type="entry name" value="GD_N"/>
    <property type="match status" value="1"/>
</dbReference>
<evidence type="ECO:0000256" key="1">
    <source>
        <dbReference type="ARBA" id="ARBA00004613"/>
    </source>
</evidence>
<feature type="chain" id="PRO_5002795952" evidence="10">
    <location>
        <begin position="22"/>
        <end position="523"/>
    </location>
</feature>